<evidence type="ECO:0000256" key="4">
    <source>
        <dbReference type="ARBA" id="ARBA00023002"/>
    </source>
</evidence>
<dbReference type="InterPro" id="IPR003953">
    <property type="entry name" value="FAD-dep_OxRdtase_2_FAD-bd"/>
</dbReference>
<dbReference type="PANTHER" id="PTHR43400">
    <property type="entry name" value="FUMARATE REDUCTASE"/>
    <property type="match status" value="1"/>
</dbReference>
<dbReference type="InterPro" id="IPR006311">
    <property type="entry name" value="TAT_signal"/>
</dbReference>
<evidence type="ECO:0000256" key="1">
    <source>
        <dbReference type="ARBA" id="ARBA00001974"/>
    </source>
</evidence>
<dbReference type="EMBL" id="QWKH01000005">
    <property type="protein sequence ID" value="NBI33744.1"/>
    <property type="molecule type" value="Genomic_DNA"/>
</dbReference>
<dbReference type="Gene3D" id="3.90.700.10">
    <property type="entry name" value="Succinate dehydrogenase/fumarate reductase flavoprotein, catalytic domain"/>
    <property type="match status" value="1"/>
</dbReference>
<gene>
    <name evidence="8" type="ORF">D1639_01565</name>
</gene>
<evidence type="ECO:0000256" key="2">
    <source>
        <dbReference type="ARBA" id="ARBA00022630"/>
    </source>
</evidence>
<reference evidence="8" key="1">
    <citation type="submission" date="2018-08" db="EMBL/GenBank/DDBJ databases">
        <title>Murine metabolic-syndrome-specific gut microbial biobank.</title>
        <authorList>
            <person name="Liu C."/>
        </authorList>
    </citation>
    <scope>NUCLEOTIDE SEQUENCE [LARGE SCALE GENOMIC DNA]</scope>
    <source>
        <strain evidence="8">Z82</strain>
    </source>
</reference>
<keyword evidence="2" id="KW-0285">Flavoprotein</keyword>
<dbReference type="Gene3D" id="3.50.50.60">
    <property type="entry name" value="FAD/NAD(P)-binding domain"/>
    <property type="match status" value="1"/>
</dbReference>
<dbReference type="SUPFAM" id="SSF51905">
    <property type="entry name" value="FAD/NAD(P)-binding domain"/>
    <property type="match status" value="1"/>
</dbReference>
<keyword evidence="4" id="KW-0560">Oxidoreductase</keyword>
<dbReference type="InterPro" id="IPR050315">
    <property type="entry name" value="FAD-oxidoreductase_2"/>
</dbReference>
<dbReference type="InterPro" id="IPR036188">
    <property type="entry name" value="FAD/NAD-bd_sf"/>
</dbReference>
<dbReference type="PROSITE" id="PS51318">
    <property type="entry name" value="TAT"/>
    <property type="match status" value="1"/>
</dbReference>
<feature type="transmembrane region" description="Helical" evidence="6">
    <location>
        <begin position="60"/>
        <end position="78"/>
    </location>
</feature>
<evidence type="ECO:0000259" key="7">
    <source>
        <dbReference type="Pfam" id="PF00890"/>
    </source>
</evidence>
<dbReference type="PANTHER" id="PTHR43400:SF7">
    <property type="entry name" value="FAD-DEPENDENT OXIDOREDUCTASE 2 FAD BINDING DOMAIN-CONTAINING PROTEIN"/>
    <property type="match status" value="1"/>
</dbReference>
<accession>A0A7C9N9P5</accession>
<dbReference type="SUPFAM" id="SSF56425">
    <property type="entry name" value="Succinate dehydrogenase/fumarate reductase flavoprotein, catalytic domain"/>
    <property type="match status" value="1"/>
</dbReference>
<keyword evidence="6" id="KW-0472">Membrane</keyword>
<protein>
    <submittedName>
        <fullName evidence="8">FAD-dependent oxidoreductase</fullName>
    </submittedName>
</protein>
<comment type="cofactor">
    <cofactor evidence="1">
        <name>FAD</name>
        <dbReference type="ChEBI" id="CHEBI:57692"/>
    </cofactor>
</comment>
<evidence type="ECO:0000256" key="5">
    <source>
        <dbReference type="SAM" id="MobiDB-lite"/>
    </source>
</evidence>
<dbReference type="InterPro" id="IPR019546">
    <property type="entry name" value="TAT_signal_bac_arc"/>
</dbReference>
<keyword evidence="6" id="KW-1133">Transmembrane helix</keyword>
<evidence type="ECO:0000256" key="3">
    <source>
        <dbReference type="ARBA" id="ARBA00022827"/>
    </source>
</evidence>
<feature type="domain" description="FAD-dependent oxidoreductase 2 FAD-binding" evidence="7">
    <location>
        <begin position="141"/>
        <end position="578"/>
    </location>
</feature>
<dbReference type="Pfam" id="PF00890">
    <property type="entry name" value="FAD_binding_2"/>
    <property type="match status" value="1"/>
</dbReference>
<dbReference type="AlphaFoldDB" id="A0A7C9N9P5"/>
<feature type="region of interest" description="Disordered" evidence="5">
    <location>
        <begin position="85"/>
        <end position="106"/>
    </location>
</feature>
<keyword evidence="3" id="KW-0274">FAD</keyword>
<dbReference type="GO" id="GO:0016491">
    <property type="term" value="F:oxidoreductase activity"/>
    <property type="evidence" value="ECO:0007669"/>
    <property type="project" value="UniProtKB-KW"/>
</dbReference>
<evidence type="ECO:0000313" key="8">
    <source>
        <dbReference type="EMBL" id="NBI33744.1"/>
    </source>
</evidence>
<name>A0A7C9N9P5_9BACT</name>
<keyword evidence="6" id="KW-0812">Transmembrane</keyword>
<comment type="caution">
    <text evidence="8">The sequence shown here is derived from an EMBL/GenBank/DDBJ whole genome shotgun (WGS) entry which is preliminary data.</text>
</comment>
<organism evidence="8">
    <name type="scientific">Muribaculaceae bacterium Z82</name>
    <dbReference type="NCBI Taxonomy" id="2304548"/>
    <lineage>
        <taxon>Bacteria</taxon>
        <taxon>Pseudomonadati</taxon>
        <taxon>Bacteroidota</taxon>
        <taxon>Bacteroidia</taxon>
        <taxon>Bacteroidales</taxon>
        <taxon>Muribaculaceae</taxon>
    </lineage>
</organism>
<dbReference type="InterPro" id="IPR027477">
    <property type="entry name" value="Succ_DH/fumarate_Rdtase_cat_sf"/>
</dbReference>
<sequence>MCRNRRDPTMASLSGPGTAADAALNIGIITRAGPGFRQLTQGQTKGRKRIMADVSLSRRGFLGLGAVGAVAAGLGLAGCGSPSTSGSSANSGAASDATAGNDAAATGASDGNVAGVQFKATNNSEAVSYAPGEISETLDCDICVVGLGMSGLSAAVQAANNGDKVVGLEITNVTGGNGIGVEGVFGVNSKMQKEQGITFTPAEVISTELAEAQMNTNGALWSRMVFASADNIDWLQEQGVQFSGMVDDYMGSGIVSGFHWFEGNVASVGYVPPMTARAEELGVDIRYNTAGRQLIVEDGKVVGIYARTSDGKDIQVNAKAVILATGGYAQNQEYIEERGFNWDNFLYGGTPMHNGDGLVMALKAGASNFVKNSTFNCTNIVGTGSTFQWKADSFVAGITGAGMFGTGGFPIWVNDDGVRFISEDFAKDNFEMQSVPAMTQRNIYAIFDRTILETVLAADPDKLAQVDGLNGAEEGLCQADTLDELAKHFDLPADTFKKTVEDYNAMCANGVDTEFAKPASSMMAVGTPPFYAAKLNQWYLMSVGGIECDINAQVVDDTKKPIEGLYAVGTDGCMLYRNIYTINVGGTCNCNNINSGRTAANHAHQAIA</sequence>
<proteinExistence type="predicted"/>
<dbReference type="NCBIfam" id="TIGR01409">
    <property type="entry name" value="TAT_signal_seq"/>
    <property type="match status" value="1"/>
</dbReference>
<evidence type="ECO:0000256" key="6">
    <source>
        <dbReference type="SAM" id="Phobius"/>
    </source>
</evidence>